<dbReference type="Proteomes" id="UP000325187">
    <property type="component" value="Unassembled WGS sequence"/>
</dbReference>
<dbReference type="GO" id="GO:0015914">
    <property type="term" value="P:phospholipid transport"/>
    <property type="evidence" value="ECO:0007669"/>
    <property type="project" value="InterPro"/>
</dbReference>
<comment type="caution">
    <text evidence="4">The sequence shown here is derived from an EMBL/GenBank/DDBJ whole genome shotgun (WGS) entry which is preliminary data.</text>
</comment>
<dbReference type="InterPro" id="IPR030970">
    <property type="entry name" value="ABC_MlaD"/>
</dbReference>
<keyword evidence="1" id="KW-0812">Transmembrane</keyword>
<feature type="transmembrane region" description="Helical" evidence="1">
    <location>
        <begin position="12"/>
        <end position="30"/>
    </location>
</feature>
<proteinExistence type="predicted"/>
<evidence type="ECO:0000259" key="2">
    <source>
        <dbReference type="Pfam" id="PF02470"/>
    </source>
</evidence>
<feature type="domain" description="Mce/MlaD" evidence="2">
    <location>
        <begin position="39"/>
        <end position="117"/>
    </location>
</feature>
<accession>A0A5A7ML75</accession>
<sequence>MENPVGGNLVESLIGAVVLVVASVFLYVAYSTTGVGGGDGYPLEARFDRVGGLSMGADVRMSGIKIGTVTEQRLDPESFQAVIRFTVDKSLSLPTDSFAKITSDGLLGDTYVDVQPGGVPEYLQPGDEVAFTQGPIDLFGLISKAVYSGDAGSSEE</sequence>
<evidence type="ECO:0000256" key="1">
    <source>
        <dbReference type="SAM" id="Phobius"/>
    </source>
</evidence>
<dbReference type="EMBL" id="BKCL01000001">
    <property type="protein sequence ID" value="GEQ96657.1"/>
    <property type="molecule type" value="Genomic_DNA"/>
</dbReference>
<keyword evidence="6" id="KW-1185">Reference proteome</keyword>
<evidence type="ECO:0000313" key="3">
    <source>
        <dbReference type="EMBL" id="GEQ96657.1"/>
    </source>
</evidence>
<keyword evidence="1" id="KW-1133">Transmembrane helix</keyword>
<dbReference type="Proteomes" id="UP000322084">
    <property type="component" value="Unassembled WGS sequence"/>
</dbReference>
<dbReference type="InterPro" id="IPR052336">
    <property type="entry name" value="MlaD_Phospholipid_Transporter"/>
</dbReference>
<dbReference type="PANTHER" id="PTHR33371">
    <property type="entry name" value="INTERMEMBRANE PHOSPHOLIPID TRANSPORT SYSTEM BINDING PROTEIN MLAD-RELATED"/>
    <property type="match status" value="1"/>
</dbReference>
<gene>
    <name evidence="3" type="ORF">JCM17844_02940</name>
    <name evidence="4" type="ORF">JCM17845_20060</name>
</gene>
<dbReference type="NCBIfam" id="TIGR04430">
    <property type="entry name" value="OM_asym_MlaD"/>
    <property type="match status" value="1"/>
</dbReference>
<dbReference type="PANTHER" id="PTHR33371:SF4">
    <property type="entry name" value="INTERMEMBRANE PHOSPHOLIPID TRANSPORT SYSTEM BINDING PROTEIN MLAD"/>
    <property type="match status" value="1"/>
</dbReference>
<evidence type="ECO:0000313" key="5">
    <source>
        <dbReference type="Proteomes" id="UP000322084"/>
    </source>
</evidence>
<dbReference type="InterPro" id="IPR003399">
    <property type="entry name" value="Mce/MlaD"/>
</dbReference>
<protein>
    <submittedName>
        <fullName evidence="4">ATPase AAA</fullName>
    </submittedName>
</protein>
<accession>A0A5A7MZG0</accession>
<dbReference type="Pfam" id="PF02470">
    <property type="entry name" value="MlaD"/>
    <property type="match status" value="1"/>
</dbReference>
<dbReference type="EMBL" id="BKCM01000010">
    <property type="protein sequence ID" value="GER01383.1"/>
    <property type="molecule type" value="Genomic_DNA"/>
</dbReference>
<name>A0A5A7MZG0_9PROT</name>
<dbReference type="AlphaFoldDB" id="A0A5A7MZG0"/>
<organism evidence="4 6">
    <name type="scientific">Iodidimonas gelatinilytica</name>
    <dbReference type="NCBI Taxonomy" id="1236966"/>
    <lineage>
        <taxon>Bacteria</taxon>
        <taxon>Pseudomonadati</taxon>
        <taxon>Pseudomonadota</taxon>
        <taxon>Alphaproteobacteria</taxon>
        <taxon>Iodidimonadales</taxon>
        <taxon>Iodidimonadaceae</taxon>
        <taxon>Iodidimonas</taxon>
    </lineage>
</organism>
<evidence type="ECO:0000313" key="4">
    <source>
        <dbReference type="EMBL" id="GER01383.1"/>
    </source>
</evidence>
<keyword evidence="1" id="KW-0472">Membrane</keyword>
<evidence type="ECO:0000313" key="6">
    <source>
        <dbReference type="Proteomes" id="UP000325187"/>
    </source>
</evidence>
<reference evidence="5 6" key="1">
    <citation type="submission" date="2019-09" db="EMBL/GenBank/DDBJ databases">
        <title>NBRP : Genome information of microbial organism related human and environment.</title>
        <authorList>
            <person name="Hattori M."/>
            <person name="Oshima K."/>
            <person name="Inaba H."/>
            <person name="Suda W."/>
            <person name="Sakamoto M."/>
            <person name="Iino T."/>
            <person name="Kitahara M."/>
            <person name="Oshida Y."/>
            <person name="Iida T."/>
            <person name="Kudo T."/>
            <person name="Itoh T."/>
            <person name="Ohkuma M."/>
        </authorList>
    </citation>
    <scope>NUCLEOTIDE SEQUENCE [LARGE SCALE GENOMIC DNA]</scope>
    <source>
        <strain evidence="3 5">Hi-2</strain>
        <strain evidence="4 6">Mie-1</strain>
    </source>
</reference>